<dbReference type="KEGG" id="aab:A4R43_17830"/>
<proteinExistence type="predicted"/>
<dbReference type="SUPFAM" id="SSF48498">
    <property type="entry name" value="Tetracyclin repressor-like, C-terminal domain"/>
    <property type="match status" value="1"/>
</dbReference>
<dbReference type="InterPro" id="IPR009057">
    <property type="entry name" value="Homeodomain-like_sf"/>
</dbReference>
<evidence type="ECO:0000313" key="6">
    <source>
        <dbReference type="EMBL" id="AXB44154.1"/>
    </source>
</evidence>
<evidence type="ECO:0000256" key="1">
    <source>
        <dbReference type="ARBA" id="ARBA00023015"/>
    </source>
</evidence>
<dbReference type="Proteomes" id="UP000250434">
    <property type="component" value="Chromosome"/>
</dbReference>
<dbReference type="GO" id="GO:0000976">
    <property type="term" value="F:transcription cis-regulatory region binding"/>
    <property type="evidence" value="ECO:0007669"/>
    <property type="project" value="TreeGrafter"/>
</dbReference>
<organism evidence="6 7">
    <name type="scientific">Amycolatopsis albispora</name>
    <dbReference type="NCBI Taxonomy" id="1804986"/>
    <lineage>
        <taxon>Bacteria</taxon>
        <taxon>Bacillati</taxon>
        <taxon>Actinomycetota</taxon>
        <taxon>Actinomycetes</taxon>
        <taxon>Pseudonocardiales</taxon>
        <taxon>Pseudonocardiaceae</taxon>
        <taxon>Amycolatopsis</taxon>
    </lineage>
</organism>
<dbReference type="Pfam" id="PF00440">
    <property type="entry name" value="TetR_N"/>
    <property type="match status" value="1"/>
</dbReference>
<dbReference type="InterPro" id="IPR001647">
    <property type="entry name" value="HTH_TetR"/>
</dbReference>
<sequence length="176" mass="18488">MLDAAVRVLDAEPDAGVAAVAVAAGVTRQTVYAHFPTREQLLAAVLDHLTEQVVAAMDAADPGTGPAADALVRLLDAARRASGRYPALVRKLGSLPVGQDGDHRRHAPVADRLKEVIERGQGTGEFDDRLSSDWLVAVTISLAHTASAETDAGRMPGEQAAEALRTSLLRVLGARQ</sequence>
<dbReference type="SUPFAM" id="SSF46689">
    <property type="entry name" value="Homeodomain-like"/>
    <property type="match status" value="1"/>
</dbReference>
<gene>
    <name evidence="6" type="ORF">A4R43_17830</name>
</gene>
<accession>A0A344L7Y0</accession>
<feature type="domain" description="HTH tetR-type" evidence="5">
    <location>
        <begin position="1"/>
        <end position="53"/>
    </location>
</feature>
<dbReference type="InterPro" id="IPR050109">
    <property type="entry name" value="HTH-type_TetR-like_transc_reg"/>
</dbReference>
<evidence type="ECO:0000256" key="4">
    <source>
        <dbReference type="PROSITE-ProRule" id="PRU00335"/>
    </source>
</evidence>
<reference evidence="6 7" key="1">
    <citation type="submission" date="2016-04" db="EMBL/GenBank/DDBJ databases">
        <title>Complete genome sequence and analysis of deep-sea sediment isolate, Amycolatopsis sp. WP1.</title>
        <authorList>
            <person name="Wang H."/>
            <person name="Chen S."/>
            <person name="Wu Q."/>
        </authorList>
    </citation>
    <scope>NUCLEOTIDE SEQUENCE [LARGE SCALE GENOMIC DNA]</scope>
    <source>
        <strain evidence="6 7">WP1</strain>
    </source>
</reference>
<evidence type="ECO:0000313" key="7">
    <source>
        <dbReference type="Proteomes" id="UP000250434"/>
    </source>
</evidence>
<name>A0A344L7Y0_9PSEU</name>
<dbReference type="Gene3D" id="1.10.357.10">
    <property type="entry name" value="Tetracycline Repressor, domain 2"/>
    <property type="match status" value="1"/>
</dbReference>
<keyword evidence="3" id="KW-0804">Transcription</keyword>
<dbReference type="GO" id="GO:0003700">
    <property type="term" value="F:DNA-binding transcription factor activity"/>
    <property type="evidence" value="ECO:0007669"/>
    <property type="project" value="TreeGrafter"/>
</dbReference>
<dbReference type="PROSITE" id="PS50977">
    <property type="entry name" value="HTH_TETR_2"/>
    <property type="match status" value="1"/>
</dbReference>
<keyword evidence="2 4" id="KW-0238">DNA-binding</keyword>
<dbReference type="AlphaFoldDB" id="A0A344L7Y0"/>
<dbReference type="PANTHER" id="PTHR30055:SF234">
    <property type="entry name" value="HTH-TYPE TRANSCRIPTIONAL REGULATOR BETI"/>
    <property type="match status" value="1"/>
</dbReference>
<dbReference type="PANTHER" id="PTHR30055">
    <property type="entry name" value="HTH-TYPE TRANSCRIPTIONAL REGULATOR RUTR"/>
    <property type="match status" value="1"/>
</dbReference>
<evidence type="ECO:0000256" key="3">
    <source>
        <dbReference type="ARBA" id="ARBA00023163"/>
    </source>
</evidence>
<dbReference type="EMBL" id="CP015163">
    <property type="protein sequence ID" value="AXB44154.1"/>
    <property type="molecule type" value="Genomic_DNA"/>
</dbReference>
<evidence type="ECO:0000259" key="5">
    <source>
        <dbReference type="PROSITE" id="PS50977"/>
    </source>
</evidence>
<feature type="DNA-binding region" description="H-T-H motif" evidence="4">
    <location>
        <begin position="16"/>
        <end position="35"/>
    </location>
</feature>
<evidence type="ECO:0000256" key="2">
    <source>
        <dbReference type="ARBA" id="ARBA00023125"/>
    </source>
</evidence>
<dbReference type="OrthoDB" id="3869819at2"/>
<dbReference type="InterPro" id="IPR036271">
    <property type="entry name" value="Tet_transcr_reg_TetR-rel_C_sf"/>
</dbReference>
<keyword evidence="1" id="KW-0805">Transcription regulation</keyword>
<keyword evidence="7" id="KW-1185">Reference proteome</keyword>
<protein>
    <submittedName>
        <fullName evidence="6">TetR family transcriptional regulator</fullName>
    </submittedName>
</protein>
<dbReference type="PRINTS" id="PR00455">
    <property type="entry name" value="HTHTETR"/>
</dbReference>